<organism evidence="2 3">
    <name type="scientific">Candidatus Manganitrophus noduliformans</name>
    <dbReference type="NCBI Taxonomy" id="2606439"/>
    <lineage>
        <taxon>Bacteria</taxon>
        <taxon>Pseudomonadati</taxon>
        <taxon>Nitrospirota</taxon>
        <taxon>Nitrospiria</taxon>
        <taxon>Candidatus Troglogloeales</taxon>
        <taxon>Candidatus Manganitrophaceae</taxon>
        <taxon>Candidatus Manganitrophus</taxon>
    </lineage>
</organism>
<evidence type="ECO:0000256" key="1">
    <source>
        <dbReference type="SAM" id="MobiDB-lite"/>
    </source>
</evidence>
<dbReference type="EMBL" id="VTOW01000001">
    <property type="protein sequence ID" value="NKE70784.1"/>
    <property type="molecule type" value="Genomic_DNA"/>
</dbReference>
<feature type="region of interest" description="Disordered" evidence="1">
    <location>
        <begin position="1"/>
        <end position="20"/>
    </location>
</feature>
<feature type="compositionally biased region" description="Basic and acidic residues" evidence="1">
    <location>
        <begin position="7"/>
        <end position="20"/>
    </location>
</feature>
<dbReference type="Proteomes" id="UP000534783">
    <property type="component" value="Unassembled WGS sequence"/>
</dbReference>
<protein>
    <submittedName>
        <fullName evidence="2">Uncharacterized protein</fullName>
    </submittedName>
</protein>
<proteinExistence type="predicted"/>
<dbReference type="RefSeq" id="WP_168059018.1">
    <property type="nucleotide sequence ID" value="NZ_VTOW01000001.1"/>
</dbReference>
<accession>A0A7X6DP65</accession>
<sequence length="80" mass="8671">MGYGRSGPKEKFGDFGDDGREELERLSPDFALKTELSDHNPLYAELDESVDVGLRLGLMDRLQAGADGGVRRRIGSAATS</sequence>
<evidence type="ECO:0000313" key="2">
    <source>
        <dbReference type="EMBL" id="NKE70784.1"/>
    </source>
</evidence>
<dbReference type="AlphaFoldDB" id="A0A7X6DP65"/>
<keyword evidence="3" id="KW-1185">Reference proteome</keyword>
<evidence type="ECO:0000313" key="3">
    <source>
        <dbReference type="Proteomes" id="UP000534783"/>
    </source>
</evidence>
<comment type="caution">
    <text evidence="2">The sequence shown here is derived from an EMBL/GenBank/DDBJ whole genome shotgun (WGS) entry which is preliminary data.</text>
</comment>
<reference evidence="2 3" key="1">
    <citation type="journal article" date="2020" name="Nature">
        <title>Bacterial chemolithoautotrophy via manganese oxidation.</title>
        <authorList>
            <person name="Yu H."/>
            <person name="Leadbetter J.R."/>
        </authorList>
    </citation>
    <scope>NUCLEOTIDE SEQUENCE [LARGE SCALE GENOMIC DNA]</scope>
    <source>
        <strain evidence="2 3">Mn-1</strain>
    </source>
</reference>
<name>A0A7X6DP65_9BACT</name>
<gene>
    <name evidence="2" type="ORF">MNODULE_08540</name>
</gene>